<name>A0ABT5XNH5_9FLAO</name>
<dbReference type="RefSeq" id="WP_275614608.1">
    <property type="nucleotide sequence ID" value="NZ_JARFVA010000002.1"/>
</dbReference>
<dbReference type="InterPro" id="IPR005325">
    <property type="entry name" value="DUF308_memb"/>
</dbReference>
<keyword evidence="1" id="KW-1133">Transmembrane helix</keyword>
<dbReference type="Pfam" id="PF03729">
    <property type="entry name" value="DUF308"/>
    <property type="match status" value="1"/>
</dbReference>
<evidence type="ECO:0000256" key="1">
    <source>
        <dbReference type="SAM" id="Phobius"/>
    </source>
</evidence>
<evidence type="ECO:0000313" key="3">
    <source>
        <dbReference type="Proteomes" id="UP001217083"/>
    </source>
</evidence>
<dbReference type="Proteomes" id="UP001217083">
    <property type="component" value="Unassembled WGS sequence"/>
</dbReference>
<dbReference type="EMBL" id="JARFVA010000002">
    <property type="protein sequence ID" value="MDF0707451.1"/>
    <property type="molecule type" value="Genomic_DNA"/>
</dbReference>
<proteinExistence type="predicted"/>
<feature type="transmembrane region" description="Helical" evidence="1">
    <location>
        <begin position="12"/>
        <end position="34"/>
    </location>
</feature>
<feature type="transmembrane region" description="Helical" evidence="1">
    <location>
        <begin position="40"/>
        <end position="63"/>
    </location>
</feature>
<gene>
    <name evidence="2" type="ORF">PY091_09505</name>
</gene>
<organism evidence="2 3">
    <name type="scientific">Flagellimonas okinawensis</name>
    <dbReference type="NCBI Taxonomy" id="3031324"/>
    <lineage>
        <taxon>Bacteria</taxon>
        <taxon>Pseudomonadati</taxon>
        <taxon>Bacteroidota</taxon>
        <taxon>Flavobacteriia</taxon>
        <taxon>Flavobacteriales</taxon>
        <taxon>Flavobacteriaceae</taxon>
        <taxon>Flagellimonas</taxon>
    </lineage>
</organism>
<evidence type="ECO:0000313" key="2">
    <source>
        <dbReference type="EMBL" id="MDF0707451.1"/>
    </source>
</evidence>
<comment type="caution">
    <text evidence="2">The sequence shown here is derived from an EMBL/GenBank/DDBJ whole genome shotgun (WGS) entry which is preliminary data.</text>
</comment>
<keyword evidence="3" id="KW-1185">Reference proteome</keyword>
<accession>A0ABT5XNH5</accession>
<reference evidence="2 3" key="1">
    <citation type="submission" date="2023-03" db="EMBL/GenBank/DDBJ databases">
        <title>Muricauda XX sp. nov. and Muricauda XXX sp. nov., two novel species isolated from Okinawa Trough.</title>
        <authorList>
            <person name="Cao W."/>
            <person name="Deng X."/>
        </authorList>
    </citation>
    <scope>NUCLEOTIDE SEQUENCE [LARGE SCALE GENOMIC DNA]</scope>
    <source>
        <strain evidence="2 3">81s02</strain>
    </source>
</reference>
<protein>
    <submittedName>
        <fullName evidence="2">DUF308 domain-containing protein</fullName>
    </submittedName>
</protein>
<keyword evidence="1" id="KW-0812">Transmembrane</keyword>
<sequence>MTALLQNSEPTVRYRLLPFIAGIVFIALGPYVLIVPIETYLILVPVFSTTFVVLRATDTYFAVSNRREMKEWAWKPISGISGVLIGTYLPITPILGMMLLSFMIGIWNIQP</sequence>
<feature type="transmembrane region" description="Helical" evidence="1">
    <location>
        <begin position="83"/>
        <end position="107"/>
    </location>
</feature>
<keyword evidence="1" id="KW-0472">Membrane</keyword>